<gene>
    <name evidence="2" type="ORF">S01H1_10028</name>
</gene>
<sequence length="443" mass="51066">QEARDRVIEINREVRKLEETGFLDEAGEQQYTDAEWDQNLNDRATLLKDMKDQEELIANYNRSLARAEEVMDSIHNEMVDETFIELYGDRYDETAQTLYDKNFADLTEGQRTQVQNLIDRTLENLEGEGFKSTHYDDMDIIAHTRWNDRTGPNGEKILFIEEWQSDWYLEGTQKGWAGPDNKNKLILQARYEELMSSFRSFEQEMVTKYDVSSVDELKEVIDQGDWNDYQTIKAEANRAGQAWNQAGEGVPQAPFVTAGKWYEPIFKRMLRYAAENGYDQMAWTTGQTQIDRYNLSRWVTEIGWARRADGNMDVTVYMKQGGTQVYNNQTPEQLSGIVGAEVTKKIVEANPTIDKITSATDEYNSFYLEMQEKYGEGWMTSGKANAYEINRRESLYYAVQEARSVAVPGATAATELPTGYDVVQRMQGGDTEMMWYVIDEQGA</sequence>
<dbReference type="EMBL" id="BARS01005122">
    <property type="protein sequence ID" value="GAF68746.1"/>
    <property type="molecule type" value="Genomic_DNA"/>
</dbReference>
<organism evidence="2">
    <name type="scientific">marine sediment metagenome</name>
    <dbReference type="NCBI Taxonomy" id="412755"/>
    <lineage>
        <taxon>unclassified sequences</taxon>
        <taxon>metagenomes</taxon>
        <taxon>ecological metagenomes</taxon>
    </lineage>
</organism>
<protein>
    <submittedName>
        <fullName evidence="2">Uncharacterized protein</fullName>
    </submittedName>
</protein>
<feature type="coiled-coil region" evidence="1">
    <location>
        <begin position="43"/>
        <end position="77"/>
    </location>
</feature>
<feature type="non-terminal residue" evidence="2">
    <location>
        <position position="443"/>
    </location>
</feature>
<keyword evidence="1" id="KW-0175">Coiled coil</keyword>
<evidence type="ECO:0000313" key="2">
    <source>
        <dbReference type="EMBL" id="GAF68746.1"/>
    </source>
</evidence>
<reference evidence="2" key="1">
    <citation type="journal article" date="2014" name="Front. Microbiol.">
        <title>High frequency of phylogenetically diverse reductive dehalogenase-homologous genes in deep subseafloor sedimentary metagenomes.</title>
        <authorList>
            <person name="Kawai M."/>
            <person name="Futagami T."/>
            <person name="Toyoda A."/>
            <person name="Takaki Y."/>
            <person name="Nishi S."/>
            <person name="Hori S."/>
            <person name="Arai W."/>
            <person name="Tsubouchi T."/>
            <person name="Morono Y."/>
            <person name="Uchiyama I."/>
            <person name="Ito T."/>
            <person name="Fujiyama A."/>
            <person name="Inagaki F."/>
            <person name="Takami H."/>
        </authorList>
    </citation>
    <scope>NUCLEOTIDE SEQUENCE</scope>
    <source>
        <strain evidence="2">Expedition CK06-06</strain>
    </source>
</reference>
<evidence type="ECO:0000256" key="1">
    <source>
        <dbReference type="SAM" id="Coils"/>
    </source>
</evidence>
<comment type="caution">
    <text evidence="2">The sequence shown here is derived from an EMBL/GenBank/DDBJ whole genome shotgun (WGS) entry which is preliminary data.</text>
</comment>
<feature type="non-terminal residue" evidence="2">
    <location>
        <position position="1"/>
    </location>
</feature>
<accession>X0S0G0</accession>
<dbReference type="AlphaFoldDB" id="X0S0G0"/>
<name>X0S0G0_9ZZZZ</name>
<proteinExistence type="predicted"/>